<sequence>MSTVLSSTTITTTSEDIVFSSSSLSPSFSVVATFGEYYAHIHGRIVFPLTIFGIITSIVTIVILNRKHFRTPTNLILQHIAFFDLIVLLSYNIFSLYFYILHKPKPFVGQSRFWPSFALVHSNVGLTAHSIALWLTCLLAIVRYFIVSRPSKSTLKSRTVVFLVWVCVVLICSLMIPNYLIWAVVKQPASTYYPEIYSLNSTATVYWFSNTTGTKLERIAFHISAIFLKILPVFILITFSLLLIHSIHNAQKIRQRLQQRTKKRRYSLSLGNFTRELRTTTMLVFITIFTVFVELPQGLLFIASAIEEKFFLLYSLLGDIWDISSIGSSFITFIMYCSMSQQFRLEMFTLILPRYCHHLFLPQKQTTNNCETTNITTRQNHNNNQPHTTEQENIIILSYSVSLKKIKSRKSYNVSINNNHNNDEKYDL</sequence>
<dbReference type="InterPro" id="IPR019427">
    <property type="entry name" value="7TM_GPCR_serpentine_rcpt_Srw"/>
</dbReference>
<keyword evidence="2 5" id="KW-0812">Transmembrane</keyword>
<feature type="transmembrane region" description="Helical" evidence="5">
    <location>
        <begin position="159"/>
        <end position="185"/>
    </location>
</feature>
<dbReference type="EMBL" id="CAJOBC010003706">
    <property type="protein sequence ID" value="CAF3797033.1"/>
    <property type="molecule type" value="Genomic_DNA"/>
</dbReference>
<accession>A0A814IND3</accession>
<protein>
    <recommendedName>
        <fullName evidence="6">G-protein coupled receptors family 1 profile domain-containing protein</fullName>
    </recommendedName>
</protein>
<feature type="transmembrane region" description="Helical" evidence="5">
    <location>
        <begin position="120"/>
        <end position="147"/>
    </location>
</feature>
<organism evidence="7 9">
    <name type="scientific">Didymodactylos carnosus</name>
    <dbReference type="NCBI Taxonomy" id="1234261"/>
    <lineage>
        <taxon>Eukaryota</taxon>
        <taxon>Metazoa</taxon>
        <taxon>Spiralia</taxon>
        <taxon>Gnathifera</taxon>
        <taxon>Rotifera</taxon>
        <taxon>Eurotatoria</taxon>
        <taxon>Bdelloidea</taxon>
        <taxon>Philodinida</taxon>
        <taxon>Philodinidae</taxon>
        <taxon>Didymodactylos</taxon>
    </lineage>
</organism>
<proteinExistence type="predicted"/>
<feature type="transmembrane region" description="Helical" evidence="5">
    <location>
        <begin position="45"/>
        <end position="64"/>
    </location>
</feature>
<dbReference type="OrthoDB" id="5864054at2759"/>
<dbReference type="Gene3D" id="1.20.1070.10">
    <property type="entry name" value="Rhodopsin 7-helix transmembrane proteins"/>
    <property type="match status" value="1"/>
</dbReference>
<dbReference type="PANTHER" id="PTHR46273">
    <property type="entry name" value="MYOSUPPRESSIN RECEPTOR 1, ISOFORM B-RELATED"/>
    <property type="match status" value="1"/>
</dbReference>
<dbReference type="GO" id="GO:0008528">
    <property type="term" value="F:G protein-coupled peptide receptor activity"/>
    <property type="evidence" value="ECO:0007669"/>
    <property type="project" value="InterPro"/>
</dbReference>
<dbReference type="InterPro" id="IPR053219">
    <property type="entry name" value="GPCR_Dmsr-1"/>
</dbReference>
<dbReference type="InterPro" id="IPR017452">
    <property type="entry name" value="GPCR_Rhodpsn_7TM"/>
</dbReference>
<feature type="transmembrane region" description="Helical" evidence="5">
    <location>
        <begin position="312"/>
        <end position="337"/>
    </location>
</feature>
<feature type="transmembrane region" description="Helical" evidence="5">
    <location>
        <begin position="76"/>
        <end position="100"/>
    </location>
</feature>
<dbReference type="AlphaFoldDB" id="A0A814IND3"/>
<dbReference type="Proteomes" id="UP000663829">
    <property type="component" value="Unassembled WGS sequence"/>
</dbReference>
<keyword evidence="3 5" id="KW-1133">Transmembrane helix</keyword>
<evidence type="ECO:0000256" key="5">
    <source>
        <dbReference type="SAM" id="Phobius"/>
    </source>
</evidence>
<feature type="transmembrane region" description="Helical" evidence="5">
    <location>
        <begin position="283"/>
        <end position="306"/>
    </location>
</feature>
<evidence type="ECO:0000313" key="8">
    <source>
        <dbReference type="EMBL" id="CAF3797033.1"/>
    </source>
</evidence>
<reference evidence="7" key="1">
    <citation type="submission" date="2021-02" db="EMBL/GenBank/DDBJ databases">
        <authorList>
            <person name="Nowell W R."/>
        </authorList>
    </citation>
    <scope>NUCLEOTIDE SEQUENCE</scope>
</reference>
<dbReference type="GO" id="GO:0005886">
    <property type="term" value="C:plasma membrane"/>
    <property type="evidence" value="ECO:0007669"/>
    <property type="project" value="TreeGrafter"/>
</dbReference>
<dbReference type="PROSITE" id="PS50262">
    <property type="entry name" value="G_PROTEIN_RECEP_F1_2"/>
    <property type="match status" value="1"/>
</dbReference>
<gene>
    <name evidence="7" type="ORF">GPM918_LOCUS15025</name>
    <name evidence="8" type="ORF">SRO942_LOCUS15025</name>
</gene>
<evidence type="ECO:0000256" key="1">
    <source>
        <dbReference type="ARBA" id="ARBA00004370"/>
    </source>
</evidence>
<feature type="domain" description="G-protein coupled receptors family 1 profile" evidence="6">
    <location>
        <begin position="55"/>
        <end position="336"/>
    </location>
</feature>
<name>A0A814IND3_9BILA</name>
<evidence type="ECO:0000256" key="4">
    <source>
        <dbReference type="ARBA" id="ARBA00023136"/>
    </source>
</evidence>
<evidence type="ECO:0000256" key="2">
    <source>
        <dbReference type="ARBA" id="ARBA00022692"/>
    </source>
</evidence>
<dbReference type="Pfam" id="PF10324">
    <property type="entry name" value="7TM_GPCR_Srw"/>
    <property type="match status" value="1"/>
</dbReference>
<comment type="subcellular location">
    <subcellularLocation>
        <location evidence="1">Membrane</location>
    </subcellularLocation>
</comment>
<dbReference type="EMBL" id="CAJNOQ010003706">
    <property type="protein sequence ID" value="CAF1025867.1"/>
    <property type="molecule type" value="Genomic_DNA"/>
</dbReference>
<comment type="caution">
    <text evidence="7">The sequence shown here is derived from an EMBL/GenBank/DDBJ whole genome shotgun (WGS) entry which is preliminary data.</text>
</comment>
<evidence type="ECO:0000313" key="9">
    <source>
        <dbReference type="Proteomes" id="UP000663829"/>
    </source>
</evidence>
<dbReference type="PANTHER" id="PTHR46273:SF4">
    <property type="entry name" value="AT19640P"/>
    <property type="match status" value="1"/>
</dbReference>
<feature type="transmembrane region" description="Helical" evidence="5">
    <location>
        <begin position="219"/>
        <end position="244"/>
    </location>
</feature>
<dbReference type="SUPFAM" id="SSF81321">
    <property type="entry name" value="Family A G protein-coupled receptor-like"/>
    <property type="match status" value="1"/>
</dbReference>
<evidence type="ECO:0000313" key="7">
    <source>
        <dbReference type="EMBL" id="CAF1025867.1"/>
    </source>
</evidence>
<keyword evidence="4 5" id="KW-0472">Membrane</keyword>
<dbReference type="CDD" id="cd14978">
    <property type="entry name" value="7tmA_FMRFamide_R-like"/>
    <property type="match status" value="1"/>
</dbReference>
<evidence type="ECO:0000259" key="6">
    <source>
        <dbReference type="PROSITE" id="PS50262"/>
    </source>
</evidence>
<evidence type="ECO:0000256" key="3">
    <source>
        <dbReference type="ARBA" id="ARBA00022989"/>
    </source>
</evidence>
<keyword evidence="9" id="KW-1185">Reference proteome</keyword>
<dbReference type="Proteomes" id="UP000681722">
    <property type="component" value="Unassembled WGS sequence"/>
</dbReference>